<dbReference type="Pfam" id="PF00130">
    <property type="entry name" value="C1_1"/>
    <property type="match status" value="1"/>
</dbReference>
<sequence length="528" mass="58196">AVEEKEEEEESVDYDKTEDDIEEDEEIPPHTRSGRVFRQSSSNNHAHRRSASAHVLPTKRSRAFATVEEVMEGETGLAPQKKRSRDGINLTSTNTEVTTTITIDELQQPVKAKLTIRRSMNRSMSESNLLEHGSAARPLPMVGTTSTMDLRTPRAIESWTRGRPIEQRAHRFEKMPSFFKMTSCDVCNGGINFAAKPAVRCIDCNQHAHTSCKKRLVVPCIPKSATPARSKTPANSKIGPRLQEFCPPTAPMIPAPLIHCVVALERKGLEYPGIYRVPGNKAQVDRLLLELKTSRAVPKLELQDIEVITGCIKQFLHQLRDPLIPKTSREEFVRAATTENYSALHTAIRELPQPNRDTLAYLCLHWLKVVARSTLNKMPSENLIRCLAPTVVGSGYNLTSQGMASDEASKSMAVLDALLKLDTSYWEQFLTYDGTSKSSGSTLGGTMGTLSITPKAPPLLASSSRTVSRPHHRDFSEDSSSSSAVDQSILGPISGDPKKAPVPAPVPLIFDNQTRGGVKVKKFFPSPL</sequence>
<proteinExistence type="predicted"/>
<feature type="compositionally biased region" description="Basic residues" evidence="3">
    <location>
        <begin position="45"/>
        <end position="60"/>
    </location>
</feature>
<dbReference type="InterPro" id="IPR046349">
    <property type="entry name" value="C1-like_sf"/>
</dbReference>
<feature type="non-terminal residue" evidence="6">
    <location>
        <position position="1"/>
    </location>
</feature>
<comment type="caution">
    <text evidence="6">The sequence shown here is derived from an EMBL/GenBank/DDBJ whole genome shotgun (WGS) entry which is preliminary data.</text>
</comment>
<dbReference type="GO" id="GO:0051233">
    <property type="term" value="C:spindle midzone"/>
    <property type="evidence" value="ECO:0007669"/>
    <property type="project" value="TreeGrafter"/>
</dbReference>
<keyword evidence="2" id="KW-0862">Zinc</keyword>
<dbReference type="SMART" id="SM00109">
    <property type="entry name" value="C1"/>
    <property type="match status" value="1"/>
</dbReference>
<evidence type="ECO:0000259" key="4">
    <source>
        <dbReference type="PROSITE" id="PS50081"/>
    </source>
</evidence>
<dbReference type="GO" id="GO:0007266">
    <property type="term" value="P:Rho protein signal transduction"/>
    <property type="evidence" value="ECO:0007669"/>
    <property type="project" value="TreeGrafter"/>
</dbReference>
<dbReference type="PANTHER" id="PTHR46199">
    <property type="entry name" value="RAC GTPASE-ACTIVATING PROTEIN 1"/>
    <property type="match status" value="1"/>
</dbReference>
<keyword evidence="7" id="KW-1185">Reference proteome</keyword>
<feature type="domain" description="Phorbol-ester/DAG-type" evidence="4">
    <location>
        <begin position="169"/>
        <end position="220"/>
    </location>
</feature>
<evidence type="ECO:0000313" key="7">
    <source>
        <dbReference type="Proteomes" id="UP001328107"/>
    </source>
</evidence>
<dbReference type="SUPFAM" id="SSF48350">
    <property type="entry name" value="GTPase activation domain, GAP"/>
    <property type="match status" value="1"/>
</dbReference>
<feature type="compositionally biased region" description="Low complexity" evidence="3">
    <location>
        <begin position="478"/>
        <end position="488"/>
    </location>
</feature>
<dbReference type="GO" id="GO:0005096">
    <property type="term" value="F:GTPase activator activity"/>
    <property type="evidence" value="ECO:0007669"/>
    <property type="project" value="TreeGrafter"/>
</dbReference>
<dbReference type="PANTHER" id="PTHR46199:SF3">
    <property type="entry name" value="RAC GTPASE-ACTIVATING PROTEIN 1"/>
    <property type="match status" value="1"/>
</dbReference>
<evidence type="ECO:0000256" key="1">
    <source>
        <dbReference type="ARBA" id="ARBA00022723"/>
    </source>
</evidence>
<dbReference type="GO" id="GO:0051256">
    <property type="term" value="P:mitotic spindle midzone assembly"/>
    <property type="evidence" value="ECO:0007669"/>
    <property type="project" value="TreeGrafter"/>
</dbReference>
<dbReference type="Gene3D" id="3.30.60.20">
    <property type="match status" value="1"/>
</dbReference>
<dbReference type="Proteomes" id="UP001328107">
    <property type="component" value="Unassembled WGS sequence"/>
</dbReference>
<dbReference type="GO" id="GO:0046872">
    <property type="term" value="F:metal ion binding"/>
    <property type="evidence" value="ECO:0007669"/>
    <property type="project" value="UniProtKB-KW"/>
</dbReference>
<protein>
    <submittedName>
        <fullName evidence="6">Uncharacterized protein</fullName>
    </submittedName>
</protein>
<feature type="domain" description="Rho-GAP" evidence="5">
    <location>
        <begin position="240"/>
        <end position="426"/>
    </location>
</feature>
<dbReference type="InterPro" id="IPR000198">
    <property type="entry name" value="RhoGAP_dom"/>
</dbReference>
<reference evidence="7" key="1">
    <citation type="submission" date="2022-10" db="EMBL/GenBank/DDBJ databases">
        <title>Genome assembly of Pristionchus species.</title>
        <authorList>
            <person name="Yoshida K."/>
            <person name="Sommer R.J."/>
        </authorList>
    </citation>
    <scope>NUCLEOTIDE SEQUENCE [LARGE SCALE GENOMIC DNA]</scope>
    <source>
        <strain evidence="7">RS5460</strain>
    </source>
</reference>
<dbReference type="SUPFAM" id="SSF57889">
    <property type="entry name" value="Cysteine-rich domain"/>
    <property type="match status" value="1"/>
</dbReference>
<gene>
    <name evidence="6" type="ORF">PMAYCL1PPCAC_20368</name>
</gene>
<dbReference type="InterPro" id="IPR008936">
    <property type="entry name" value="Rho_GTPase_activation_prot"/>
</dbReference>
<dbReference type="GO" id="GO:0000281">
    <property type="term" value="P:mitotic cytokinesis"/>
    <property type="evidence" value="ECO:0007669"/>
    <property type="project" value="TreeGrafter"/>
</dbReference>
<feature type="region of interest" description="Disordered" evidence="3">
    <location>
        <begin position="453"/>
        <end position="507"/>
    </location>
</feature>
<organism evidence="6 7">
    <name type="scientific">Pristionchus mayeri</name>
    <dbReference type="NCBI Taxonomy" id="1317129"/>
    <lineage>
        <taxon>Eukaryota</taxon>
        <taxon>Metazoa</taxon>
        <taxon>Ecdysozoa</taxon>
        <taxon>Nematoda</taxon>
        <taxon>Chromadorea</taxon>
        <taxon>Rhabditida</taxon>
        <taxon>Rhabditina</taxon>
        <taxon>Diplogasteromorpha</taxon>
        <taxon>Diplogasteroidea</taxon>
        <taxon>Neodiplogasteridae</taxon>
        <taxon>Pristionchus</taxon>
    </lineage>
</organism>
<dbReference type="Gene3D" id="1.10.555.10">
    <property type="entry name" value="Rho GTPase activation protein"/>
    <property type="match status" value="1"/>
</dbReference>
<dbReference type="GO" id="GO:0030496">
    <property type="term" value="C:midbody"/>
    <property type="evidence" value="ECO:0007669"/>
    <property type="project" value="TreeGrafter"/>
</dbReference>
<dbReference type="PROSITE" id="PS50238">
    <property type="entry name" value="RHOGAP"/>
    <property type="match status" value="1"/>
</dbReference>
<dbReference type="GO" id="GO:0005634">
    <property type="term" value="C:nucleus"/>
    <property type="evidence" value="ECO:0007669"/>
    <property type="project" value="TreeGrafter"/>
</dbReference>
<dbReference type="Pfam" id="PF00620">
    <property type="entry name" value="RhoGAP"/>
    <property type="match status" value="1"/>
</dbReference>
<dbReference type="InterPro" id="IPR002219">
    <property type="entry name" value="PKC_DAG/PE"/>
</dbReference>
<evidence type="ECO:0000313" key="6">
    <source>
        <dbReference type="EMBL" id="GMR50173.1"/>
    </source>
</evidence>
<dbReference type="GO" id="GO:0032154">
    <property type="term" value="C:cleavage furrow"/>
    <property type="evidence" value="ECO:0007669"/>
    <property type="project" value="TreeGrafter"/>
</dbReference>
<dbReference type="EMBL" id="BTRK01000004">
    <property type="protein sequence ID" value="GMR50173.1"/>
    <property type="molecule type" value="Genomic_DNA"/>
</dbReference>
<keyword evidence="1" id="KW-0479">Metal-binding</keyword>
<name>A0AAN5I327_9BILA</name>
<feature type="region of interest" description="Disordered" evidence="3">
    <location>
        <begin position="1"/>
        <end position="60"/>
    </location>
</feature>
<dbReference type="AlphaFoldDB" id="A0AAN5I327"/>
<evidence type="ECO:0000256" key="2">
    <source>
        <dbReference type="ARBA" id="ARBA00022833"/>
    </source>
</evidence>
<dbReference type="SMART" id="SM00324">
    <property type="entry name" value="RhoGAP"/>
    <property type="match status" value="1"/>
</dbReference>
<evidence type="ECO:0000256" key="3">
    <source>
        <dbReference type="SAM" id="MobiDB-lite"/>
    </source>
</evidence>
<accession>A0AAN5I327</accession>
<dbReference type="PROSITE" id="PS50081">
    <property type="entry name" value="ZF_DAG_PE_2"/>
    <property type="match status" value="1"/>
</dbReference>
<dbReference type="CDD" id="cd00029">
    <property type="entry name" value="C1"/>
    <property type="match status" value="1"/>
</dbReference>
<evidence type="ECO:0000259" key="5">
    <source>
        <dbReference type="PROSITE" id="PS50238"/>
    </source>
</evidence>
<dbReference type="GO" id="GO:0097149">
    <property type="term" value="C:centralspindlin complex"/>
    <property type="evidence" value="ECO:0007669"/>
    <property type="project" value="TreeGrafter"/>
</dbReference>
<dbReference type="PROSITE" id="PS00479">
    <property type="entry name" value="ZF_DAG_PE_1"/>
    <property type="match status" value="1"/>
</dbReference>
<feature type="compositionally biased region" description="Acidic residues" evidence="3">
    <location>
        <begin position="1"/>
        <end position="26"/>
    </location>
</feature>